<evidence type="ECO:0000313" key="2">
    <source>
        <dbReference type="Proteomes" id="UP000662747"/>
    </source>
</evidence>
<accession>A0ABX7P252</accession>
<name>A0ABX7P252_9BACT</name>
<dbReference type="EMBL" id="CP071090">
    <property type="protein sequence ID" value="QSQ24415.1"/>
    <property type="molecule type" value="Genomic_DNA"/>
</dbReference>
<reference evidence="1 2" key="1">
    <citation type="submission" date="2021-02" db="EMBL/GenBank/DDBJ databases">
        <title>De Novo genome assembly of isolated myxobacteria.</title>
        <authorList>
            <person name="Stevens D.C."/>
        </authorList>
    </citation>
    <scope>NUCLEOTIDE SEQUENCE [LARGE SCALE GENOMIC DNA]</scope>
    <source>
        <strain evidence="2">SCPEA02</strain>
    </source>
</reference>
<sequence>MEPIPEAQREALEAQYQRLGIRAADISGSHAWLPCQPTSTLFEWFAAHPASPARAAPADVK</sequence>
<protein>
    <submittedName>
        <fullName evidence="1">Uncharacterized protein</fullName>
    </submittedName>
</protein>
<dbReference type="RefSeq" id="WP_206725978.1">
    <property type="nucleotide sequence ID" value="NZ_CP071090.1"/>
</dbReference>
<dbReference type="Proteomes" id="UP000662747">
    <property type="component" value="Chromosome"/>
</dbReference>
<keyword evidence="2" id="KW-1185">Reference proteome</keyword>
<gene>
    <name evidence="1" type="ORF">JY651_05510</name>
</gene>
<organism evidence="1 2">
    <name type="scientific">Pyxidicoccus parkwayensis</name>
    <dbReference type="NCBI Taxonomy" id="2813578"/>
    <lineage>
        <taxon>Bacteria</taxon>
        <taxon>Pseudomonadati</taxon>
        <taxon>Myxococcota</taxon>
        <taxon>Myxococcia</taxon>
        <taxon>Myxococcales</taxon>
        <taxon>Cystobacterineae</taxon>
        <taxon>Myxococcaceae</taxon>
        <taxon>Pyxidicoccus</taxon>
    </lineage>
</organism>
<evidence type="ECO:0000313" key="1">
    <source>
        <dbReference type="EMBL" id="QSQ24415.1"/>
    </source>
</evidence>
<proteinExistence type="predicted"/>